<evidence type="ECO:0000313" key="4">
    <source>
        <dbReference type="EMBL" id="QEG20662.1"/>
    </source>
</evidence>
<evidence type="ECO:0000256" key="2">
    <source>
        <dbReference type="PROSITE-ProRule" id="PRU00169"/>
    </source>
</evidence>
<dbReference type="EMBL" id="CP042912">
    <property type="protein sequence ID" value="QEG20662.1"/>
    <property type="molecule type" value="Genomic_DNA"/>
</dbReference>
<dbReference type="PANTHER" id="PTHR44591">
    <property type="entry name" value="STRESS RESPONSE REGULATOR PROTEIN 1"/>
    <property type="match status" value="1"/>
</dbReference>
<reference evidence="4 5" key="1">
    <citation type="submission" date="2019-08" db="EMBL/GenBank/DDBJ databases">
        <title>Deep-cultivation of Planctomycetes and their phenomic and genomic characterization uncovers novel biology.</title>
        <authorList>
            <person name="Wiegand S."/>
            <person name="Jogler M."/>
            <person name="Boedeker C."/>
            <person name="Pinto D."/>
            <person name="Vollmers J."/>
            <person name="Rivas-Marin E."/>
            <person name="Kohn T."/>
            <person name="Peeters S.H."/>
            <person name="Heuer A."/>
            <person name="Rast P."/>
            <person name="Oberbeckmann S."/>
            <person name="Bunk B."/>
            <person name="Jeske O."/>
            <person name="Meyerdierks A."/>
            <person name="Storesund J.E."/>
            <person name="Kallscheuer N."/>
            <person name="Luecker S."/>
            <person name="Lage O.M."/>
            <person name="Pohl T."/>
            <person name="Merkel B.J."/>
            <person name="Hornburger P."/>
            <person name="Mueller R.-W."/>
            <person name="Bruemmer F."/>
            <person name="Labrenz M."/>
            <person name="Spormann A.M."/>
            <person name="Op den Camp H."/>
            <person name="Overmann J."/>
            <person name="Amann R."/>
            <person name="Jetten M.S.M."/>
            <person name="Mascher T."/>
            <person name="Medema M.H."/>
            <person name="Devos D.P."/>
            <person name="Kaster A.-K."/>
            <person name="Ovreas L."/>
            <person name="Rohde M."/>
            <person name="Galperin M.Y."/>
            <person name="Jogler C."/>
        </authorList>
    </citation>
    <scope>NUCLEOTIDE SEQUENCE [LARGE SCALE GENOMIC DNA]</scope>
    <source>
        <strain evidence="4 5">FC18</strain>
    </source>
</reference>
<dbReference type="Gene3D" id="3.40.50.2300">
    <property type="match status" value="1"/>
</dbReference>
<dbReference type="Pfam" id="PF14332">
    <property type="entry name" value="DUF4388"/>
    <property type="match status" value="1"/>
</dbReference>
<keyword evidence="5" id="KW-1185">Reference proteome</keyword>
<dbReference type="SUPFAM" id="SSF52172">
    <property type="entry name" value="CheY-like"/>
    <property type="match status" value="1"/>
</dbReference>
<dbReference type="RefSeq" id="WP_075084731.1">
    <property type="nucleotide sequence ID" value="NZ_CP042912.1"/>
</dbReference>
<organism evidence="4 5">
    <name type="scientific">Mariniblastus fucicola</name>
    <dbReference type="NCBI Taxonomy" id="980251"/>
    <lineage>
        <taxon>Bacteria</taxon>
        <taxon>Pseudomonadati</taxon>
        <taxon>Planctomycetota</taxon>
        <taxon>Planctomycetia</taxon>
        <taxon>Pirellulales</taxon>
        <taxon>Pirellulaceae</taxon>
        <taxon>Mariniblastus</taxon>
    </lineage>
</organism>
<dbReference type="PANTHER" id="PTHR44591:SF3">
    <property type="entry name" value="RESPONSE REGULATORY DOMAIN-CONTAINING PROTEIN"/>
    <property type="match status" value="1"/>
</dbReference>
<dbReference type="AlphaFoldDB" id="A0A5B9P6N0"/>
<dbReference type="Proteomes" id="UP000322214">
    <property type="component" value="Chromosome"/>
</dbReference>
<evidence type="ECO:0000259" key="3">
    <source>
        <dbReference type="PROSITE" id="PS50110"/>
    </source>
</evidence>
<sequence length="501" mass="54400">MSEKTVLVIDDSTTIRRLCDKELSAHGYRVLVAPTAEEGVETAILDRPDLIILDHQLPGKTGYEVACELLSNPETATIPVVASSTLRKKAYVEYVDCDNVVDMLPKPYTPEALIATIENAIDTGVMVVQSQSDGSSVPEVIDELGESDLTGTFGCFGLREIIDLLNNGSKCGMLTVENESCRVCVYVDRGRIQAVTASGLDPDFVSSKMPESLAELAPVIKFTIAGRRGSEIDGLLGLLDSKVLDPRLLKKLLRLQAAILLRICFTTQVNQFRFDREVSPPHLFKKLPLDSSLLSLLVESALICESGQLPECAASEGYARKAIRGQNLDRAGLSGRHMKLMNLVSEPVSVAQIAKGLGWSEEEAIRVAHGFEMAELIEKVSLDVKTKVFGVIADGEQALKVRSFYQQSPEHVAGKLVRDSAGLKLLLRRTRPDVLLVEVGDESQALLEEFAELLSQVRVVGIHTGEGDATHEKIASMLSGDCTVESIREAVLEGSTSTVEV</sequence>
<feature type="domain" description="Response regulatory" evidence="3">
    <location>
        <begin position="5"/>
        <end position="121"/>
    </location>
</feature>
<dbReference type="Pfam" id="PF00072">
    <property type="entry name" value="Response_reg"/>
    <property type="match status" value="1"/>
</dbReference>
<protein>
    <submittedName>
        <fullName evidence="4">Putative transcriptional regulatory protein pdtaR</fullName>
    </submittedName>
</protein>
<evidence type="ECO:0000256" key="1">
    <source>
        <dbReference type="ARBA" id="ARBA00022553"/>
    </source>
</evidence>
<evidence type="ECO:0000313" key="5">
    <source>
        <dbReference type="Proteomes" id="UP000322214"/>
    </source>
</evidence>
<dbReference type="KEGG" id="mff:MFFC18_05120"/>
<proteinExistence type="predicted"/>
<dbReference type="InterPro" id="IPR011006">
    <property type="entry name" value="CheY-like_superfamily"/>
</dbReference>
<dbReference type="InterPro" id="IPR025497">
    <property type="entry name" value="PatA-like_N"/>
</dbReference>
<accession>A0A5B9P6N0</accession>
<feature type="modified residue" description="4-aspartylphosphate" evidence="2">
    <location>
        <position position="54"/>
    </location>
</feature>
<gene>
    <name evidence="4" type="primary">pdtaR_1</name>
    <name evidence="4" type="ORF">MFFC18_05120</name>
</gene>
<dbReference type="OrthoDB" id="236568at2"/>
<dbReference type="InterPro" id="IPR050595">
    <property type="entry name" value="Bact_response_regulator"/>
</dbReference>
<dbReference type="SMART" id="SM00448">
    <property type="entry name" value="REC"/>
    <property type="match status" value="1"/>
</dbReference>
<dbReference type="PROSITE" id="PS50110">
    <property type="entry name" value="RESPONSE_REGULATORY"/>
    <property type="match status" value="1"/>
</dbReference>
<dbReference type="GO" id="GO:0000160">
    <property type="term" value="P:phosphorelay signal transduction system"/>
    <property type="evidence" value="ECO:0007669"/>
    <property type="project" value="InterPro"/>
</dbReference>
<name>A0A5B9P6N0_9BACT</name>
<dbReference type="InterPro" id="IPR001789">
    <property type="entry name" value="Sig_transdc_resp-reg_receiver"/>
</dbReference>
<dbReference type="STRING" id="980251.GCA_001642875_02303"/>
<keyword evidence="1 2" id="KW-0597">Phosphoprotein</keyword>